<reference evidence="2 3" key="1">
    <citation type="journal article" date="2008" name="Nature">
        <title>The Trichoplax genome and the nature of placozoans.</title>
        <authorList>
            <person name="Srivastava M."/>
            <person name="Begovic E."/>
            <person name="Chapman J."/>
            <person name="Putnam N.H."/>
            <person name="Hellsten U."/>
            <person name="Kawashima T."/>
            <person name="Kuo A."/>
            <person name="Mitros T."/>
            <person name="Salamov A."/>
            <person name="Carpenter M.L."/>
            <person name="Signorovitch A.Y."/>
            <person name="Moreno M.A."/>
            <person name="Kamm K."/>
            <person name="Grimwood J."/>
            <person name="Schmutz J."/>
            <person name="Shapiro H."/>
            <person name="Grigoriev I.V."/>
            <person name="Buss L.W."/>
            <person name="Schierwater B."/>
            <person name="Dellaporta S.L."/>
            <person name="Rokhsar D.S."/>
        </authorList>
    </citation>
    <scope>NUCLEOTIDE SEQUENCE [LARGE SCALE GENOMIC DNA]</scope>
    <source>
        <strain evidence="2 3">Grell-BS-1999</strain>
    </source>
</reference>
<name>B3RS23_TRIAD</name>
<dbReference type="KEGG" id="tad:TRIADDRAFT_54449"/>
<dbReference type="InParanoid" id="B3RS23"/>
<evidence type="ECO:0000313" key="3">
    <source>
        <dbReference type="Proteomes" id="UP000009022"/>
    </source>
</evidence>
<dbReference type="AlphaFoldDB" id="B3RS23"/>
<dbReference type="Proteomes" id="UP000009022">
    <property type="component" value="Unassembled WGS sequence"/>
</dbReference>
<organism evidence="2 3">
    <name type="scientific">Trichoplax adhaerens</name>
    <name type="common">Trichoplax reptans</name>
    <dbReference type="NCBI Taxonomy" id="10228"/>
    <lineage>
        <taxon>Eukaryota</taxon>
        <taxon>Metazoa</taxon>
        <taxon>Placozoa</taxon>
        <taxon>Uniplacotomia</taxon>
        <taxon>Trichoplacea</taxon>
        <taxon>Trichoplacidae</taxon>
        <taxon>Trichoplax</taxon>
    </lineage>
</organism>
<gene>
    <name evidence="2" type="ORF">TRIADDRAFT_54449</name>
</gene>
<sequence length="118" mass="13764">MEGVMGNCPRMNWDANDLQTVRALQKRMLEIIHHSHQGIVKCKNGVIYRRNRKHIRKVPNHDYAVTEELIDSFSERETEQSQNITDNKGQETSASVTRRPSTRSGRNIKLPRNSRTMY</sequence>
<protein>
    <submittedName>
        <fullName evidence="2">Uncharacterized protein</fullName>
    </submittedName>
</protein>
<feature type="compositionally biased region" description="Polar residues" evidence="1">
    <location>
        <begin position="80"/>
        <end position="105"/>
    </location>
</feature>
<evidence type="ECO:0000256" key="1">
    <source>
        <dbReference type="SAM" id="MobiDB-lite"/>
    </source>
</evidence>
<accession>B3RS23</accession>
<dbReference type="EMBL" id="DS985243">
    <property type="protein sequence ID" value="EDV26975.1"/>
    <property type="molecule type" value="Genomic_DNA"/>
</dbReference>
<keyword evidence="3" id="KW-1185">Reference proteome</keyword>
<dbReference type="GeneID" id="6752184"/>
<dbReference type="CTD" id="6752184"/>
<proteinExistence type="predicted"/>
<evidence type="ECO:0000313" key="2">
    <source>
        <dbReference type="EMBL" id="EDV26975.1"/>
    </source>
</evidence>
<feature type="region of interest" description="Disordered" evidence="1">
    <location>
        <begin position="74"/>
        <end position="118"/>
    </location>
</feature>
<dbReference type="RefSeq" id="XP_002110971.1">
    <property type="nucleotide sequence ID" value="XM_002110935.1"/>
</dbReference>
<dbReference type="HOGENOM" id="CLU_2076114_0_0_1"/>